<dbReference type="EMBL" id="LNIX01000003">
    <property type="protein sequence ID" value="OXA57019.1"/>
    <property type="molecule type" value="Genomic_DNA"/>
</dbReference>
<keyword evidence="1" id="KW-0732">Signal</keyword>
<dbReference type="OrthoDB" id="6339452at2759"/>
<accession>A0A226EHW9</accession>
<sequence length="200" mass="21881">MRLSKSVSFWGPVCGIIIFIQHVGCLPVSESETPCELPKGVKGVCKDIAICPAALSNLRSGVRDIVKCSGDDPKLICCPITPRPSAQKCSEYMNILKSSSKGPVPLLPPGFFEDEPEEIHCSLNLNPLISGGRPAEVGEFPHVAVLAYDVPRIPWRCGGTLISDEFLLTAGLTLLSYFRIMRKYHLFSLVCKRVNLQVIV</sequence>
<dbReference type="Gene3D" id="2.40.10.10">
    <property type="entry name" value="Trypsin-like serine proteases"/>
    <property type="match status" value="1"/>
</dbReference>
<keyword evidence="2" id="KW-0645">Protease</keyword>
<dbReference type="InterPro" id="IPR009003">
    <property type="entry name" value="Peptidase_S1_PA"/>
</dbReference>
<name>A0A226EHW9_FOLCA</name>
<dbReference type="Proteomes" id="UP000198287">
    <property type="component" value="Unassembled WGS sequence"/>
</dbReference>
<dbReference type="GO" id="GO:0006508">
    <property type="term" value="P:proteolysis"/>
    <property type="evidence" value="ECO:0007669"/>
    <property type="project" value="UniProtKB-KW"/>
</dbReference>
<feature type="signal peptide" evidence="1">
    <location>
        <begin position="1"/>
        <end position="25"/>
    </location>
</feature>
<gene>
    <name evidence="2" type="ORF">Fcan01_07538</name>
</gene>
<keyword evidence="3" id="KW-1185">Reference proteome</keyword>
<dbReference type="OMA" id="PWRCGGT"/>
<feature type="chain" id="PRO_5013347869" evidence="1">
    <location>
        <begin position="26"/>
        <end position="200"/>
    </location>
</feature>
<dbReference type="SUPFAM" id="SSF50494">
    <property type="entry name" value="Trypsin-like serine proteases"/>
    <property type="match status" value="1"/>
</dbReference>
<keyword evidence="2" id="KW-0378">Hydrolase</keyword>
<evidence type="ECO:0000313" key="3">
    <source>
        <dbReference type="Proteomes" id="UP000198287"/>
    </source>
</evidence>
<dbReference type="GO" id="GO:0008233">
    <property type="term" value="F:peptidase activity"/>
    <property type="evidence" value="ECO:0007669"/>
    <property type="project" value="UniProtKB-KW"/>
</dbReference>
<reference evidence="2 3" key="1">
    <citation type="submission" date="2015-12" db="EMBL/GenBank/DDBJ databases">
        <title>The genome of Folsomia candida.</title>
        <authorList>
            <person name="Faddeeva A."/>
            <person name="Derks M.F."/>
            <person name="Anvar Y."/>
            <person name="Smit S."/>
            <person name="Van Straalen N."/>
            <person name="Roelofs D."/>
        </authorList>
    </citation>
    <scope>NUCLEOTIDE SEQUENCE [LARGE SCALE GENOMIC DNA]</scope>
    <source>
        <strain evidence="2 3">VU population</strain>
        <tissue evidence="2">Whole body</tissue>
    </source>
</reference>
<comment type="caution">
    <text evidence="2">The sequence shown here is derived from an EMBL/GenBank/DDBJ whole genome shotgun (WGS) entry which is preliminary data.</text>
</comment>
<evidence type="ECO:0000256" key="1">
    <source>
        <dbReference type="SAM" id="SignalP"/>
    </source>
</evidence>
<protein>
    <submittedName>
        <fullName evidence="2">Venom serine protease Bi-VSP</fullName>
    </submittedName>
</protein>
<dbReference type="InterPro" id="IPR043504">
    <property type="entry name" value="Peptidase_S1_PA_chymotrypsin"/>
</dbReference>
<evidence type="ECO:0000313" key="2">
    <source>
        <dbReference type="EMBL" id="OXA57019.1"/>
    </source>
</evidence>
<dbReference type="STRING" id="158441.A0A226EHW9"/>
<dbReference type="AlphaFoldDB" id="A0A226EHW9"/>
<organism evidence="2 3">
    <name type="scientific">Folsomia candida</name>
    <name type="common">Springtail</name>
    <dbReference type="NCBI Taxonomy" id="158441"/>
    <lineage>
        <taxon>Eukaryota</taxon>
        <taxon>Metazoa</taxon>
        <taxon>Ecdysozoa</taxon>
        <taxon>Arthropoda</taxon>
        <taxon>Hexapoda</taxon>
        <taxon>Collembola</taxon>
        <taxon>Entomobryomorpha</taxon>
        <taxon>Isotomoidea</taxon>
        <taxon>Isotomidae</taxon>
        <taxon>Proisotominae</taxon>
        <taxon>Folsomia</taxon>
    </lineage>
</organism>
<proteinExistence type="predicted"/>